<dbReference type="InterPro" id="IPR036869">
    <property type="entry name" value="J_dom_sf"/>
</dbReference>
<dbReference type="InterPro" id="IPR001623">
    <property type="entry name" value="DnaJ_domain"/>
</dbReference>
<feature type="domain" description="J" evidence="1">
    <location>
        <begin position="6"/>
        <end position="76"/>
    </location>
</feature>
<organism evidence="2 3">
    <name type="scientific">Papaver nudicaule</name>
    <name type="common">Iceland poppy</name>
    <dbReference type="NCBI Taxonomy" id="74823"/>
    <lineage>
        <taxon>Eukaryota</taxon>
        <taxon>Viridiplantae</taxon>
        <taxon>Streptophyta</taxon>
        <taxon>Embryophyta</taxon>
        <taxon>Tracheophyta</taxon>
        <taxon>Spermatophyta</taxon>
        <taxon>Magnoliopsida</taxon>
        <taxon>Ranunculales</taxon>
        <taxon>Papaveraceae</taxon>
        <taxon>Papaveroideae</taxon>
        <taxon>Papaver</taxon>
    </lineage>
</organism>
<dbReference type="SMART" id="SM00271">
    <property type="entry name" value="DnaJ"/>
    <property type="match status" value="1"/>
</dbReference>
<evidence type="ECO:0000259" key="1">
    <source>
        <dbReference type="PROSITE" id="PS50076"/>
    </source>
</evidence>
<dbReference type="PRINTS" id="PR00625">
    <property type="entry name" value="JDOMAIN"/>
</dbReference>
<keyword evidence="3" id="KW-1185">Reference proteome</keyword>
<dbReference type="Proteomes" id="UP001177140">
    <property type="component" value="Unassembled WGS sequence"/>
</dbReference>
<dbReference type="PANTHER" id="PTHR45098">
    <property type="entry name" value="DNAJ DOMAIN CONTAINING PROTEIN, EXPRESSED"/>
    <property type="match status" value="1"/>
</dbReference>
<accession>A0AA41VBR3</accession>
<reference evidence="2" key="1">
    <citation type="submission" date="2022-03" db="EMBL/GenBank/DDBJ databases">
        <title>A functionally conserved STORR gene fusion in Papaver species that diverged 16.8 million years ago.</title>
        <authorList>
            <person name="Catania T."/>
        </authorList>
    </citation>
    <scope>NUCLEOTIDE SEQUENCE</scope>
    <source>
        <strain evidence="2">S-191538</strain>
    </source>
</reference>
<dbReference type="CDD" id="cd06257">
    <property type="entry name" value="DnaJ"/>
    <property type="match status" value="1"/>
</dbReference>
<comment type="caution">
    <text evidence="2">The sequence shown here is derived from an EMBL/GenBank/DDBJ whole genome shotgun (WGS) entry which is preliminary data.</text>
</comment>
<evidence type="ECO:0000313" key="3">
    <source>
        <dbReference type="Proteomes" id="UP001177140"/>
    </source>
</evidence>
<dbReference type="PANTHER" id="PTHR45098:SF1">
    <property type="entry name" value="DNAJ DOMAIN CONTAINING PROTEIN, EXPRESSED"/>
    <property type="match status" value="1"/>
</dbReference>
<dbReference type="PROSITE" id="PS50076">
    <property type="entry name" value="DNAJ_2"/>
    <property type="match status" value="1"/>
</dbReference>
<dbReference type="EMBL" id="JAJJMA010152610">
    <property type="protein sequence ID" value="MCL7035028.1"/>
    <property type="molecule type" value="Genomic_DNA"/>
</dbReference>
<protein>
    <recommendedName>
        <fullName evidence="1">J domain-containing protein</fullName>
    </recommendedName>
</protein>
<name>A0AA41VBR3_PAPNU</name>
<dbReference type="SUPFAM" id="SSF46565">
    <property type="entry name" value="Chaperone J-domain"/>
    <property type="match status" value="1"/>
</dbReference>
<proteinExistence type="predicted"/>
<dbReference type="AlphaFoldDB" id="A0AA41VBR3"/>
<sequence length="155" mass="18787">MEMEIDHYVVLGLSSGEEGRKLTDVEIGKAFRRKALELHPDKRRDDPNANSNFLRLKLSYEVLKDEKTRKQFDDLLRVKRKMMSDLEEKEYAFFARDSMNKDLEEEEARFAKKLKEEMVRIRRDSCRNTGNFFRVRKNARNRRYEFNKMYVFESE</sequence>
<evidence type="ECO:0000313" key="2">
    <source>
        <dbReference type="EMBL" id="MCL7035028.1"/>
    </source>
</evidence>
<gene>
    <name evidence="2" type="ORF">MKW94_028202</name>
</gene>
<dbReference type="Pfam" id="PF00226">
    <property type="entry name" value="DnaJ"/>
    <property type="match status" value="1"/>
</dbReference>
<dbReference type="Gene3D" id="1.10.287.110">
    <property type="entry name" value="DnaJ domain"/>
    <property type="match status" value="1"/>
</dbReference>